<evidence type="ECO:0000256" key="6">
    <source>
        <dbReference type="SAM" id="Coils"/>
    </source>
</evidence>
<dbReference type="Proteomes" id="UP000886885">
    <property type="component" value="Chromosome 2A"/>
</dbReference>
<dbReference type="GO" id="GO:0003777">
    <property type="term" value="F:microtubule motor activity"/>
    <property type="evidence" value="ECO:0007669"/>
    <property type="project" value="InterPro"/>
</dbReference>
<organism evidence="9 10">
    <name type="scientific">Populus tomentosa</name>
    <name type="common">Chinese white poplar</name>
    <dbReference type="NCBI Taxonomy" id="118781"/>
    <lineage>
        <taxon>Eukaryota</taxon>
        <taxon>Viridiplantae</taxon>
        <taxon>Streptophyta</taxon>
        <taxon>Embryophyta</taxon>
        <taxon>Tracheophyta</taxon>
        <taxon>Spermatophyta</taxon>
        <taxon>Magnoliopsida</taxon>
        <taxon>eudicotyledons</taxon>
        <taxon>Gunneridae</taxon>
        <taxon>Pentapetalae</taxon>
        <taxon>rosids</taxon>
        <taxon>fabids</taxon>
        <taxon>Malpighiales</taxon>
        <taxon>Salicaceae</taxon>
        <taxon>Saliceae</taxon>
        <taxon>Populus</taxon>
    </lineage>
</organism>
<evidence type="ECO:0000256" key="2">
    <source>
        <dbReference type="ARBA" id="ARBA00022840"/>
    </source>
</evidence>
<dbReference type="Pfam" id="PF16796">
    <property type="entry name" value="Microtub_bd"/>
    <property type="match status" value="1"/>
</dbReference>
<keyword evidence="3 4" id="KW-0505">Motor protein</keyword>
<dbReference type="PROSITE" id="PS00411">
    <property type="entry name" value="KINESIN_MOTOR_1"/>
    <property type="match status" value="1"/>
</dbReference>
<evidence type="ECO:0000256" key="1">
    <source>
        <dbReference type="ARBA" id="ARBA00022741"/>
    </source>
</evidence>
<keyword evidence="2 4" id="KW-0067">ATP-binding</keyword>
<feature type="compositionally biased region" description="Basic and acidic residues" evidence="7">
    <location>
        <begin position="927"/>
        <end position="942"/>
    </location>
</feature>
<dbReference type="SMART" id="SM00129">
    <property type="entry name" value="KISc"/>
    <property type="match status" value="1"/>
</dbReference>
<evidence type="ECO:0000256" key="4">
    <source>
        <dbReference type="PROSITE-ProRule" id="PRU00283"/>
    </source>
</evidence>
<keyword evidence="10" id="KW-1185">Reference proteome</keyword>
<dbReference type="GO" id="GO:0005874">
    <property type="term" value="C:microtubule"/>
    <property type="evidence" value="ECO:0007669"/>
    <property type="project" value="UniProtKB-KW"/>
</dbReference>
<feature type="coiled-coil region" evidence="6">
    <location>
        <begin position="202"/>
        <end position="229"/>
    </location>
</feature>
<dbReference type="InterPro" id="IPR019821">
    <property type="entry name" value="Kinesin_motor_CS"/>
</dbReference>
<proteinExistence type="inferred from homology"/>
<dbReference type="GO" id="GO:0008017">
    <property type="term" value="F:microtubule binding"/>
    <property type="evidence" value="ECO:0007669"/>
    <property type="project" value="InterPro"/>
</dbReference>
<dbReference type="PANTHER" id="PTHR47972">
    <property type="entry name" value="KINESIN-LIKE PROTEIN KLP-3"/>
    <property type="match status" value="1"/>
</dbReference>
<name>A0A8X8ADP1_POPTO</name>
<gene>
    <name evidence="9" type="ORF">POTOM_007989</name>
</gene>
<feature type="region of interest" description="Disordered" evidence="7">
    <location>
        <begin position="840"/>
        <end position="859"/>
    </location>
</feature>
<evidence type="ECO:0000256" key="3">
    <source>
        <dbReference type="ARBA" id="ARBA00023175"/>
    </source>
</evidence>
<dbReference type="InterPro" id="IPR021720">
    <property type="entry name" value="Malectin_dom"/>
</dbReference>
<comment type="caution">
    <text evidence="9">The sequence shown here is derived from an EMBL/GenBank/DDBJ whole genome shotgun (WGS) entry which is preliminary data.</text>
</comment>
<feature type="coiled-coil region" evidence="6">
    <location>
        <begin position="328"/>
        <end position="355"/>
    </location>
</feature>
<feature type="region of interest" description="Disordered" evidence="7">
    <location>
        <begin position="927"/>
        <end position="979"/>
    </location>
</feature>
<evidence type="ECO:0000256" key="5">
    <source>
        <dbReference type="RuleBase" id="RU000394"/>
    </source>
</evidence>
<dbReference type="AlphaFoldDB" id="A0A8X8ADP1"/>
<evidence type="ECO:0000313" key="10">
    <source>
        <dbReference type="Proteomes" id="UP000886885"/>
    </source>
</evidence>
<dbReference type="PANTHER" id="PTHR47972:SF18">
    <property type="entry name" value="KINESIN-LIKE PROTEIN KIN-14R"/>
    <property type="match status" value="1"/>
</dbReference>
<comment type="similarity">
    <text evidence="4 5">Belongs to the TRAFAC class myosin-kinesin ATPase superfamily. Kinesin family.</text>
</comment>
<feature type="domain" description="Kinesin motor" evidence="8">
    <location>
        <begin position="362"/>
        <end position="658"/>
    </location>
</feature>
<dbReference type="InterPro" id="IPR027640">
    <property type="entry name" value="Kinesin-like_fam"/>
</dbReference>
<feature type="binding site" evidence="4">
    <location>
        <begin position="418"/>
        <end position="425"/>
    </location>
    <ligand>
        <name>ATP</name>
        <dbReference type="ChEBI" id="CHEBI:30616"/>
    </ligand>
</feature>
<keyword evidence="5" id="KW-0493">Microtubule</keyword>
<dbReference type="EMBL" id="JAAWWB010000003">
    <property type="protein sequence ID" value="KAG6786389.1"/>
    <property type="molecule type" value="Genomic_DNA"/>
</dbReference>
<accession>A0A8X8ADP1</accession>
<dbReference type="PROSITE" id="PS50067">
    <property type="entry name" value="KINESIN_MOTOR_2"/>
    <property type="match status" value="1"/>
</dbReference>
<dbReference type="InterPro" id="IPR031852">
    <property type="entry name" value="Vik1/Cik1_MT-bd"/>
</dbReference>
<dbReference type="InterPro" id="IPR001752">
    <property type="entry name" value="Kinesin_motor_dom"/>
</dbReference>
<dbReference type="OrthoDB" id="3176171at2759"/>
<evidence type="ECO:0000256" key="7">
    <source>
        <dbReference type="SAM" id="MobiDB-lite"/>
    </source>
</evidence>
<dbReference type="GO" id="GO:0007018">
    <property type="term" value="P:microtubule-based movement"/>
    <property type="evidence" value="ECO:0007669"/>
    <property type="project" value="InterPro"/>
</dbReference>
<evidence type="ECO:0000313" key="9">
    <source>
        <dbReference type="EMBL" id="KAG6786389.1"/>
    </source>
</evidence>
<protein>
    <recommendedName>
        <fullName evidence="5">Kinesin-like protein</fullName>
    </recommendedName>
</protein>
<dbReference type="Pfam" id="PF11721">
    <property type="entry name" value="Malectin"/>
    <property type="match status" value="1"/>
</dbReference>
<dbReference type="Pfam" id="PF00225">
    <property type="entry name" value="Kinesin"/>
    <property type="match status" value="1"/>
</dbReference>
<keyword evidence="6" id="KW-0175">Coiled coil</keyword>
<dbReference type="CDD" id="cd01366">
    <property type="entry name" value="KISc_C_terminal"/>
    <property type="match status" value="1"/>
</dbReference>
<reference evidence="9" key="1">
    <citation type="journal article" date="2020" name="bioRxiv">
        <title>Hybrid origin of Populus tomentosa Carr. identified through genome sequencing and phylogenomic analysis.</title>
        <authorList>
            <person name="An X."/>
            <person name="Gao K."/>
            <person name="Chen Z."/>
            <person name="Li J."/>
            <person name="Yang X."/>
            <person name="Yang X."/>
            <person name="Zhou J."/>
            <person name="Guo T."/>
            <person name="Zhao T."/>
            <person name="Huang S."/>
            <person name="Miao D."/>
            <person name="Khan W.U."/>
            <person name="Rao P."/>
            <person name="Ye M."/>
            <person name="Lei B."/>
            <person name="Liao W."/>
            <person name="Wang J."/>
            <person name="Ji L."/>
            <person name="Li Y."/>
            <person name="Guo B."/>
            <person name="Mustafa N.S."/>
            <person name="Li S."/>
            <person name="Yun Q."/>
            <person name="Keller S.R."/>
            <person name="Mao J."/>
            <person name="Zhang R."/>
            <person name="Strauss S.H."/>
        </authorList>
    </citation>
    <scope>NUCLEOTIDE SEQUENCE</scope>
    <source>
        <strain evidence="9">GM15</strain>
        <tissue evidence="9">Leaf</tissue>
    </source>
</reference>
<feature type="coiled-coil region" evidence="6">
    <location>
        <begin position="672"/>
        <end position="823"/>
    </location>
</feature>
<feature type="compositionally biased region" description="Polar residues" evidence="7">
    <location>
        <begin position="943"/>
        <end position="969"/>
    </location>
</feature>
<keyword evidence="1 4" id="KW-0547">Nucleotide-binding</keyword>
<dbReference type="GO" id="GO:0005524">
    <property type="term" value="F:ATP binding"/>
    <property type="evidence" value="ECO:0007669"/>
    <property type="project" value="UniProtKB-UniRule"/>
</dbReference>
<evidence type="ECO:0000259" key="8">
    <source>
        <dbReference type="PROSITE" id="PS50067"/>
    </source>
</evidence>
<sequence length="988" mass="111271">MDSMLCVFGSRSIQSGLTNTNNFKERPVIFVNAGGGAIKKEGDINLDIEKDCCFEGGDVIRTDESIINGGDIPSVYQSARFGTNLSYKFNDMPAGEYLVDLHFAEIVHTNGPKGMRVFDVISELDVYSIVGANKPLQVVDVRVSVGEDGVIFMRFDGVVGSPIVSGIYIKQATELPKSSVKQELLLCNNCAAEVKVSSDQNRVMRTNSLARYEKKIEELKAQCQLKTDECHEAWMSLTAANEELEKIRMELDNRFFRNMQLDQAMQKQNAELRDVSRRYECDKKLWAAAIDDFEKKIKMMKIEHSQLFHEAHACANTIPELNKMIIAVQDIVAQHEDLKLKLNEEQAKSKKLYNQALEAKGNIRVFCRCRPLTKEEMSIGCQTVVDFSAAKDVDVFADASALVTSVLDGYNVCIFAYGQTGTGKTFTMEGTKQNRGVNYRTLHQLFKIAEERKETVTYDISVSVLEVYNEQIRDLLATSTATTKRLDIKQVSDGVQHVPGIVEAKVENIKQAWDVLQAGSNARAVGSNNVNERSSRSHCMLCTMVRAKNLVNDECTMSKLWLVDLAGSERLAKTEVQGERLKEAQNINRSLSALGDVISCLANKSSHIPYRNSKLTHLLQDSLGGDSKTLMLVQISPSEHDIGETLSSLNFATRVRGVELGPAKKQIDMGELQKFKTMLDKAKQELRSKEDAMRKLEEGFQNVEGKAKVKDQLFKNQQEKFNELESQLASKTELCRQLEKQLLQLSEGKKEKEEICSDFQQKVNELEKKLKEQEEAASMNLHCKVKELENRMKERAHEFELHTKRLQQKLKEAENKLWEKENSESQSLLNKINVLGEELRQHEQGDCLPRPPSAEKPEATPVLSRMENIYEVDPLGQKSLNSTNRTINQEPSLLQGNTSLRELRRKGDIKSRGMENNFLISASSLEKKRLPSESSKAKHLDSSRVSAKITTSTKSIRGAQKTTSNTANRINKDQGAGARDNKFKVWLR</sequence>